<dbReference type="AlphaFoldDB" id="A0A922LRF1"/>
<accession>A0A922LRF1</accession>
<gene>
    <name evidence="1" type="primary">IFT57</name>
    <name evidence="1" type="ORF">MS3_00003922</name>
</gene>
<protein>
    <submittedName>
        <fullName evidence="1">Intraflagellar transport protein 57, variant 2</fullName>
    </submittedName>
</protein>
<reference evidence="1" key="3">
    <citation type="submission" date="2021-06" db="EMBL/GenBank/DDBJ databases">
        <title>Chromosome-level genome assembly for S. haematobium.</title>
        <authorList>
            <person name="Stroehlein A.J."/>
        </authorList>
    </citation>
    <scope>NUCLEOTIDE SEQUENCE</scope>
</reference>
<keyword evidence="2" id="KW-1185">Reference proteome</keyword>
<comment type="caution">
    <text evidence="1">The sequence shown here is derived from an EMBL/GenBank/DDBJ whole genome shotgun (WGS) entry which is preliminary data.</text>
</comment>
<dbReference type="Proteomes" id="UP000471633">
    <property type="component" value="Unassembled WGS sequence"/>
</dbReference>
<dbReference type="RefSeq" id="XP_051071898.1">
    <property type="nucleotide sequence ID" value="XM_051211797.1"/>
</dbReference>
<sequence>MLDLRSLHIYVVSAKLQCHLRRSTKELTGNGLIENMSHLINTYLIELPSTTQALLVQAPHMRVNTWQEKALIKINVNIKLHFNEKAFLKLQYFILKFNKHKNLQRFSTILVC</sequence>
<organism evidence="1 2">
    <name type="scientific">Schistosoma haematobium</name>
    <name type="common">Blood fluke</name>
    <dbReference type="NCBI Taxonomy" id="6185"/>
    <lineage>
        <taxon>Eukaryota</taxon>
        <taxon>Metazoa</taxon>
        <taxon>Spiralia</taxon>
        <taxon>Lophotrochozoa</taxon>
        <taxon>Platyhelminthes</taxon>
        <taxon>Trematoda</taxon>
        <taxon>Digenea</taxon>
        <taxon>Strigeidida</taxon>
        <taxon>Schistosomatoidea</taxon>
        <taxon>Schistosomatidae</taxon>
        <taxon>Schistosoma</taxon>
    </lineage>
</organism>
<reference evidence="1" key="1">
    <citation type="journal article" date="2012" name="Nat. Genet.">
        <title>Whole-genome sequence of Schistosoma haematobium.</title>
        <authorList>
            <person name="Young N.D."/>
            <person name="Jex A.R."/>
            <person name="Li B."/>
            <person name="Liu S."/>
            <person name="Yang L."/>
            <person name="Xiong Z."/>
            <person name="Li Y."/>
            <person name="Cantacessi C."/>
            <person name="Hall R.S."/>
            <person name="Xu X."/>
            <person name="Chen F."/>
            <person name="Wu X."/>
            <person name="Zerlotini A."/>
            <person name="Oliveira G."/>
            <person name="Hofmann A."/>
            <person name="Zhang G."/>
            <person name="Fang X."/>
            <person name="Kang Y."/>
            <person name="Campbell B.E."/>
            <person name="Loukas A."/>
            <person name="Ranganathan S."/>
            <person name="Rollinson D."/>
            <person name="Rinaldi G."/>
            <person name="Brindley P.J."/>
            <person name="Yang H."/>
            <person name="Wang J."/>
            <person name="Wang J."/>
            <person name="Gasser R.B."/>
        </authorList>
    </citation>
    <scope>NUCLEOTIDE SEQUENCE</scope>
</reference>
<name>A0A922LRF1_SCHHA</name>
<reference evidence="1" key="2">
    <citation type="journal article" date="2019" name="Gigascience">
        <title>High-quality Schistosoma haematobium genome achieved by single-molecule and long-range sequencing.</title>
        <authorList>
            <person name="Stroehlein A.J."/>
            <person name="Korhonen P.K."/>
            <person name="Chong T.M."/>
            <person name="Lim Y.L."/>
            <person name="Chan K.G."/>
            <person name="Webster B."/>
            <person name="Rollinson D."/>
            <person name="Brindley P.J."/>
            <person name="Gasser R.B."/>
            <person name="Young N.D."/>
        </authorList>
    </citation>
    <scope>NUCLEOTIDE SEQUENCE</scope>
</reference>
<proteinExistence type="predicted"/>
<evidence type="ECO:0000313" key="2">
    <source>
        <dbReference type="Proteomes" id="UP000471633"/>
    </source>
</evidence>
<dbReference type="CTD" id="55081"/>
<dbReference type="GeneID" id="24591381"/>
<evidence type="ECO:0000313" key="1">
    <source>
        <dbReference type="EMBL" id="KAH9591761.1"/>
    </source>
</evidence>
<dbReference type="EMBL" id="AMPZ03000002">
    <property type="protein sequence ID" value="KAH9591761.1"/>
    <property type="molecule type" value="Genomic_DNA"/>
</dbReference>
<reference evidence="1" key="4">
    <citation type="journal article" date="2022" name="PLoS Pathog.">
        <title>Chromosome-level genome of Schistosoma haematobium underpins genome-wide explorations of molecular variation.</title>
        <authorList>
            <person name="Stroehlein A.J."/>
            <person name="Korhonen P.K."/>
            <person name="Lee V.V."/>
            <person name="Ralph S.A."/>
            <person name="Mentink-Kane M."/>
            <person name="You H."/>
            <person name="McManus D.P."/>
            <person name="Tchuente L.T."/>
            <person name="Stothard J.R."/>
            <person name="Kaur P."/>
            <person name="Dudchenko O."/>
            <person name="Aiden E.L."/>
            <person name="Yang B."/>
            <person name="Yang H."/>
            <person name="Emery A.M."/>
            <person name="Webster B.L."/>
            <person name="Brindley P.J."/>
            <person name="Rollinson D."/>
            <person name="Chang B.C.H."/>
            <person name="Gasser R.B."/>
            <person name="Young N.D."/>
        </authorList>
    </citation>
    <scope>NUCLEOTIDE SEQUENCE</scope>
</reference>